<keyword evidence="2" id="KW-1185">Reference proteome</keyword>
<name>A0A9Q3IEB7_9BASI</name>
<reference evidence="1" key="1">
    <citation type="submission" date="2021-03" db="EMBL/GenBank/DDBJ databases">
        <title>Draft genome sequence of rust myrtle Austropuccinia psidii MF-1, a brazilian biotype.</title>
        <authorList>
            <person name="Quecine M.C."/>
            <person name="Pachon D.M.R."/>
            <person name="Bonatelli M.L."/>
            <person name="Correr F.H."/>
            <person name="Franceschini L.M."/>
            <person name="Leite T.F."/>
            <person name="Margarido G.R.A."/>
            <person name="Almeida C.A."/>
            <person name="Ferrarezi J.A."/>
            <person name="Labate C.A."/>
        </authorList>
    </citation>
    <scope>NUCLEOTIDE SEQUENCE</scope>
    <source>
        <strain evidence="1">MF-1</strain>
    </source>
</reference>
<comment type="caution">
    <text evidence="1">The sequence shown here is derived from an EMBL/GenBank/DDBJ whole genome shotgun (WGS) entry which is preliminary data.</text>
</comment>
<gene>
    <name evidence="1" type="ORF">O181_079801</name>
</gene>
<evidence type="ECO:0000313" key="1">
    <source>
        <dbReference type="EMBL" id="MBW0540086.1"/>
    </source>
</evidence>
<sequence>MTSALPPDHLTPFQCLLSCMNRLLHHLLIIFSSIQDMLPLLPPHLHHNPSFHFHHPTSYNEHSPTGLFRFASTSEITSLQSPILIPLHPAPYHAYTPKVPYRYASDPATPCLPSPLLMLRHPQLILSAPYHA</sequence>
<accession>A0A9Q3IEB7</accession>
<dbReference type="EMBL" id="AVOT02044723">
    <property type="protein sequence ID" value="MBW0540086.1"/>
    <property type="molecule type" value="Genomic_DNA"/>
</dbReference>
<proteinExistence type="predicted"/>
<protein>
    <submittedName>
        <fullName evidence="1">Uncharacterized protein</fullName>
    </submittedName>
</protein>
<evidence type="ECO:0000313" key="2">
    <source>
        <dbReference type="Proteomes" id="UP000765509"/>
    </source>
</evidence>
<dbReference type="AlphaFoldDB" id="A0A9Q3IEB7"/>
<dbReference type="Proteomes" id="UP000765509">
    <property type="component" value="Unassembled WGS sequence"/>
</dbReference>
<organism evidence="1 2">
    <name type="scientific">Austropuccinia psidii MF-1</name>
    <dbReference type="NCBI Taxonomy" id="1389203"/>
    <lineage>
        <taxon>Eukaryota</taxon>
        <taxon>Fungi</taxon>
        <taxon>Dikarya</taxon>
        <taxon>Basidiomycota</taxon>
        <taxon>Pucciniomycotina</taxon>
        <taxon>Pucciniomycetes</taxon>
        <taxon>Pucciniales</taxon>
        <taxon>Sphaerophragmiaceae</taxon>
        <taxon>Austropuccinia</taxon>
    </lineage>
</organism>